<dbReference type="EMBL" id="KV453844">
    <property type="protein sequence ID" value="ODV88445.1"/>
    <property type="molecule type" value="Genomic_DNA"/>
</dbReference>
<proteinExistence type="predicted"/>
<name>A0A1E4T9I9_9ASCO</name>
<evidence type="ECO:0000256" key="1">
    <source>
        <dbReference type="SAM" id="MobiDB-lite"/>
    </source>
</evidence>
<dbReference type="Pfam" id="PF10175">
    <property type="entry name" value="MPP6"/>
    <property type="match status" value="1"/>
</dbReference>
<feature type="compositionally biased region" description="Low complexity" evidence="1">
    <location>
        <begin position="158"/>
        <end position="173"/>
    </location>
</feature>
<reference evidence="3" key="1">
    <citation type="submission" date="2016-02" db="EMBL/GenBank/DDBJ databases">
        <title>Comparative genomics of biotechnologically important yeasts.</title>
        <authorList>
            <consortium name="DOE Joint Genome Institute"/>
            <person name="Riley R."/>
            <person name="Haridas S."/>
            <person name="Wolfe K.H."/>
            <person name="Lopes M.R."/>
            <person name="Hittinger C.T."/>
            <person name="Goker M."/>
            <person name="Salamov A."/>
            <person name="Wisecaver J."/>
            <person name="Long T.M."/>
            <person name="Aerts A.L."/>
            <person name="Barry K."/>
            <person name="Choi C."/>
            <person name="Clum A."/>
            <person name="Coughlan A.Y."/>
            <person name="Deshpande S."/>
            <person name="Douglass A.P."/>
            <person name="Hanson S.J."/>
            <person name="Klenk H.-P."/>
            <person name="Labutti K."/>
            <person name="Lapidus A."/>
            <person name="Lindquist E."/>
            <person name="Lipzen A."/>
            <person name="Meier-Kolthoff J.P."/>
            <person name="Ohm R.A."/>
            <person name="Otillar R.P."/>
            <person name="Pangilinan J."/>
            <person name="Peng Y."/>
            <person name="Rokas A."/>
            <person name="Rosa C.A."/>
            <person name="Scheuner C."/>
            <person name="Sibirny A.A."/>
            <person name="Slot J.C."/>
            <person name="Stielow J.B."/>
            <person name="Sun H."/>
            <person name="Kurtzman C.P."/>
            <person name="Blackwell M."/>
            <person name="Jeffries T.W."/>
            <person name="Grigoriev I.V."/>
        </authorList>
    </citation>
    <scope>NUCLEOTIDE SEQUENCE [LARGE SCALE GENOMIC DNA]</scope>
    <source>
        <strain evidence="3">NRRL Y-17796</strain>
    </source>
</reference>
<feature type="region of interest" description="Disordered" evidence="1">
    <location>
        <begin position="35"/>
        <end position="217"/>
    </location>
</feature>
<feature type="compositionally biased region" description="Basic and acidic residues" evidence="1">
    <location>
        <begin position="205"/>
        <end position="217"/>
    </location>
</feature>
<organism evidence="2 3">
    <name type="scientific">Tortispora caseinolytica NRRL Y-17796</name>
    <dbReference type="NCBI Taxonomy" id="767744"/>
    <lineage>
        <taxon>Eukaryota</taxon>
        <taxon>Fungi</taxon>
        <taxon>Dikarya</taxon>
        <taxon>Ascomycota</taxon>
        <taxon>Saccharomycotina</taxon>
        <taxon>Trigonopsidomycetes</taxon>
        <taxon>Trigonopsidales</taxon>
        <taxon>Trigonopsidaceae</taxon>
        <taxon>Tortispora</taxon>
    </lineage>
</organism>
<gene>
    <name evidence="2" type="ORF">CANCADRAFT_46330</name>
</gene>
<dbReference type="Proteomes" id="UP000095023">
    <property type="component" value="Unassembled WGS sequence"/>
</dbReference>
<sequence>MSSRLMTMKFMQKAEAKEKKSEISVSEVVPEIVLGTETESTNGSERWGSSPAPPTAKNISHITYVGYSDPIFGSQSVGRRSYGATKKRKLDDSNVETETLIDDKKPHHRSSTPTPKHSKIFSLLASRDSPDPSSDNFKSIMDKVDREFVSNAQHMKQLSGGTSTLQRSSQSQTKGGISKPHRAPKKRKQLLQYEKSQRQKAKKEKRFEKRANLVSHE</sequence>
<evidence type="ECO:0000313" key="3">
    <source>
        <dbReference type="Proteomes" id="UP000095023"/>
    </source>
</evidence>
<dbReference type="AlphaFoldDB" id="A0A1E4T9I9"/>
<keyword evidence="3" id="KW-1185">Reference proteome</keyword>
<feature type="compositionally biased region" description="Basic residues" evidence="1">
    <location>
        <begin position="179"/>
        <end position="189"/>
    </location>
</feature>
<protein>
    <submittedName>
        <fullName evidence="2">Uncharacterized protein</fullName>
    </submittedName>
</protein>
<accession>A0A1E4T9I9</accession>
<evidence type="ECO:0000313" key="2">
    <source>
        <dbReference type="EMBL" id="ODV88445.1"/>
    </source>
</evidence>